<reference evidence="2" key="1">
    <citation type="journal article" date="2002" name="Nature">
        <title>The genome sequence and structure of rice chromosome 1.</title>
        <authorList>
            <person name="Sasaki T."/>
            <person name="Matsumoto T."/>
            <person name="Yamamoto K."/>
            <person name="Sakata K."/>
            <person name="Baba T."/>
            <person name="Katayose Y."/>
            <person name="Wu J."/>
            <person name="Niimura Y."/>
            <person name="Cheng Z."/>
            <person name="Nagamura Y."/>
            <person name="Antonio B.A."/>
            <person name="Kanamori H."/>
            <person name="Hosokawa S."/>
            <person name="Masukawa M."/>
            <person name="Arikawa K."/>
            <person name="Chiden Y."/>
            <person name="Hayashi M."/>
            <person name="Okamoto M."/>
            <person name="Ando T."/>
            <person name="Aoki H."/>
            <person name="Arita K."/>
            <person name="Hamada M."/>
            <person name="Harada C."/>
            <person name="Hijishita S."/>
            <person name="Honda M."/>
            <person name="Ichikawa Y."/>
            <person name="Idonuma A."/>
            <person name="Iijima M."/>
            <person name="Ikeda M."/>
            <person name="Ikeno M."/>
            <person name="Itoh S."/>
            <person name="Itoh T."/>
            <person name="Itoh Y."/>
            <person name="Itoh Y."/>
            <person name="Iwabuchi A."/>
            <person name="Kamiya K."/>
            <person name="Karasawa W."/>
            <person name="Katagiri S."/>
            <person name="Kikuta A."/>
            <person name="Kobayashi N."/>
            <person name="Kono I."/>
            <person name="Machita K."/>
            <person name="Maehara T."/>
            <person name="Mizuno H."/>
            <person name="Mizubayashi T."/>
            <person name="Mukai Y."/>
            <person name="Nagasaki H."/>
            <person name="Nakashima M."/>
            <person name="Nakama Y."/>
            <person name="Nakamichi Y."/>
            <person name="Nakamura M."/>
            <person name="Namiki N."/>
            <person name="Negishi M."/>
            <person name="Ohta I."/>
            <person name="Ono N."/>
            <person name="Saji S."/>
            <person name="Sakai K."/>
            <person name="Shibata M."/>
            <person name="Shimokawa T."/>
            <person name="Shomura A."/>
            <person name="Song J."/>
            <person name="Takazaki Y."/>
            <person name="Terasawa K."/>
            <person name="Tsuji K."/>
            <person name="Waki K."/>
            <person name="Yamagata H."/>
            <person name="Yamane H."/>
            <person name="Yoshiki S."/>
            <person name="Yoshihara R."/>
            <person name="Yukawa K."/>
            <person name="Zhong H."/>
            <person name="Iwama H."/>
            <person name="Endo T."/>
            <person name="Ito H."/>
            <person name="Hahn J.H."/>
            <person name="Kim H.I."/>
            <person name="Eun M.Y."/>
            <person name="Yano M."/>
            <person name="Jiang J."/>
            <person name="Gojobori T."/>
        </authorList>
    </citation>
    <scope>NUCLEOTIDE SEQUENCE [LARGE SCALE GENOMIC DNA]</scope>
</reference>
<evidence type="ECO:0000256" key="1">
    <source>
        <dbReference type="SAM" id="MobiDB-lite"/>
    </source>
</evidence>
<dbReference type="Proteomes" id="UP000817658">
    <property type="component" value="Chromosome 1"/>
</dbReference>
<proteinExistence type="predicted"/>
<dbReference type="AlphaFoldDB" id="Q8S0T5"/>
<evidence type="ECO:0000313" key="2">
    <source>
        <dbReference type="EMBL" id="BAB90141.1"/>
    </source>
</evidence>
<dbReference type="EMBL" id="AP003375">
    <property type="protein sequence ID" value="BAB90141.1"/>
    <property type="molecule type" value="Genomic_DNA"/>
</dbReference>
<gene>
    <name evidence="2" type="primary">OJ1414_E05.6</name>
</gene>
<name>Q8S0T5_ORYSJ</name>
<feature type="compositionally biased region" description="Basic residues" evidence="1">
    <location>
        <begin position="78"/>
        <end position="87"/>
    </location>
</feature>
<organism evidence="2">
    <name type="scientific">Oryza sativa subsp. japonica</name>
    <name type="common">Rice</name>
    <dbReference type="NCBI Taxonomy" id="39947"/>
    <lineage>
        <taxon>Eukaryota</taxon>
        <taxon>Viridiplantae</taxon>
        <taxon>Streptophyta</taxon>
        <taxon>Embryophyta</taxon>
        <taxon>Tracheophyta</taxon>
        <taxon>Spermatophyta</taxon>
        <taxon>Magnoliopsida</taxon>
        <taxon>Liliopsida</taxon>
        <taxon>Poales</taxon>
        <taxon>Poaceae</taxon>
        <taxon>BOP clade</taxon>
        <taxon>Oryzoideae</taxon>
        <taxon>Oryzeae</taxon>
        <taxon>Oryzinae</taxon>
        <taxon>Oryza</taxon>
        <taxon>Oryza sativa</taxon>
    </lineage>
</organism>
<protein>
    <submittedName>
        <fullName evidence="2">Uncharacterized protein</fullName>
    </submittedName>
</protein>
<feature type="region of interest" description="Disordered" evidence="1">
    <location>
        <begin position="68"/>
        <end position="91"/>
    </location>
</feature>
<accession>Q8S0T5</accession>
<sequence length="119" mass="12870">MPEHDDDDDTCDATVTAENIKVATAAVLSATNKQILSRRQRMWMSLMAGADLLSSTMFDLLAVILPSVHQDTDGGGKPKGKTRKSRRELRGGGLLGRGAIADVDELMVDVQERAIVHPL</sequence>